<organism evidence="2 3">
    <name type="scientific">Streblomastix strix</name>
    <dbReference type="NCBI Taxonomy" id="222440"/>
    <lineage>
        <taxon>Eukaryota</taxon>
        <taxon>Metamonada</taxon>
        <taxon>Preaxostyla</taxon>
        <taxon>Oxymonadida</taxon>
        <taxon>Streblomastigidae</taxon>
        <taxon>Streblomastix</taxon>
    </lineage>
</organism>
<proteinExistence type="predicted"/>
<feature type="compositionally biased region" description="Polar residues" evidence="1">
    <location>
        <begin position="56"/>
        <end position="67"/>
    </location>
</feature>
<evidence type="ECO:0000313" key="3">
    <source>
        <dbReference type="Proteomes" id="UP000324800"/>
    </source>
</evidence>
<evidence type="ECO:0000256" key="1">
    <source>
        <dbReference type="SAM" id="MobiDB-lite"/>
    </source>
</evidence>
<dbReference type="AlphaFoldDB" id="A0A5J4T838"/>
<reference evidence="2 3" key="1">
    <citation type="submission" date="2019-03" db="EMBL/GenBank/DDBJ databases">
        <title>Single cell metagenomics reveals metabolic interactions within the superorganism composed of flagellate Streblomastix strix and complex community of Bacteroidetes bacteria on its surface.</title>
        <authorList>
            <person name="Treitli S.C."/>
            <person name="Kolisko M."/>
            <person name="Husnik F."/>
            <person name="Keeling P."/>
            <person name="Hampl V."/>
        </authorList>
    </citation>
    <scope>NUCLEOTIDE SEQUENCE [LARGE SCALE GENOMIC DNA]</scope>
    <source>
        <strain evidence="2">ST1C</strain>
    </source>
</reference>
<dbReference type="Proteomes" id="UP000324800">
    <property type="component" value="Unassembled WGS sequence"/>
</dbReference>
<gene>
    <name evidence="2" type="ORF">EZS28_050095</name>
</gene>
<sequence>ITCNIQESQQFRTQIPQPLHINVNVFVAQANVTVLVNQIYKKIEDQYRIRDYDLAGSQTDEQNSQREGINGLADVDQQDQTPHSEADDQNLQENVPMHVCGNFKIQCKQSRQLETEEKLI</sequence>
<feature type="region of interest" description="Disordered" evidence="1">
    <location>
        <begin position="56"/>
        <end position="91"/>
    </location>
</feature>
<accession>A0A5J4T838</accession>
<feature type="compositionally biased region" description="Polar residues" evidence="1">
    <location>
        <begin position="78"/>
        <end position="91"/>
    </location>
</feature>
<comment type="caution">
    <text evidence="2">The sequence shown here is derived from an EMBL/GenBank/DDBJ whole genome shotgun (WGS) entry which is preliminary data.</text>
</comment>
<protein>
    <submittedName>
        <fullName evidence="2">Uncharacterized protein</fullName>
    </submittedName>
</protein>
<feature type="non-terminal residue" evidence="2">
    <location>
        <position position="1"/>
    </location>
</feature>
<name>A0A5J4T838_9EUKA</name>
<evidence type="ECO:0000313" key="2">
    <source>
        <dbReference type="EMBL" id="KAA6354378.1"/>
    </source>
</evidence>
<dbReference type="EMBL" id="SNRW01036435">
    <property type="protein sequence ID" value="KAA6354378.1"/>
    <property type="molecule type" value="Genomic_DNA"/>
</dbReference>